<protein>
    <submittedName>
        <fullName evidence="1">Uncharacterized protein</fullName>
    </submittedName>
</protein>
<dbReference type="Proteomes" id="UP001234989">
    <property type="component" value="Chromosome 6"/>
</dbReference>
<reference evidence="1" key="1">
    <citation type="submission" date="2023-08" db="EMBL/GenBank/DDBJ databases">
        <title>A de novo genome assembly of Solanum verrucosum Schlechtendal, a Mexican diploid species geographically isolated from the other diploid A-genome species in potato relatives.</title>
        <authorList>
            <person name="Hosaka K."/>
        </authorList>
    </citation>
    <scope>NUCLEOTIDE SEQUENCE</scope>
    <source>
        <tissue evidence="1">Young leaves</tissue>
    </source>
</reference>
<keyword evidence="2" id="KW-1185">Reference proteome</keyword>
<evidence type="ECO:0000313" key="1">
    <source>
        <dbReference type="EMBL" id="WMV33739.1"/>
    </source>
</evidence>
<sequence>MMREKSWFKMFIGWPDWMLRQSNIMIRLW</sequence>
<organism evidence="1 2">
    <name type="scientific">Solanum verrucosum</name>
    <dbReference type="NCBI Taxonomy" id="315347"/>
    <lineage>
        <taxon>Eukaryota</taxon>
        <taxon>Viridiplantae</taxon>
        <taxon>Streptophyta</taxon>
        <taxon>Embryophyta</taxon>
        <taxon>Tracheophyta</taxon>
        <taxon>Spermatophyta</taxon>
        <taxon>Magnoliopsida</taxon>
        <taxon>eudicotyledons</taxon>
        <taxon>Gunneridae</taxon>
        <taxon>Pentapetalae</taxon>
        <taxon>asterids</taxon>
        <taxon>lamiids</taxon>
        <taxon>Solanales</taxon>
        <taxon>Solanaceae</taxon>
        <taxon>Solanoideae</taxon>
        <taxon>Solaneae</taxon>
        <taxon>Solanum</taxon>
    </lineage>
</organism>
<accession>A0AAF0R920</accession>
<gene>
    <name evidence="1" type="ORF">MTR67_027124</name>
</gene>
<proteinExistence type="predicted"/>
<dbReference type="EMBL" id="CP133617">
    <property type="protein sequence ID" value="WMV33739.1"/>
    <property type="molecule type" value="Genomic_DNA"/>
</dbReference>
<evidence type="ECO:0000313" key="2">
    <source>
        <dbReference type="Proteomes" id="UP001234989"/>
    </source>
</evidence>
<name>A0AAF0R920_SOLVR</name>
<dbReference type="AlphaFoldDB" id="A0AAF0R920"/>